<gene>
    <name evidence="3" type="primary">rsiV</name>
    <name evidence="3" type="ORF">TICRE_01150</name>
</gene>
<dbReference type="InterPro" id="IPR021729">
    <property type="entry name" value="DUF3298"/>
</dbReference>
<keyword evidence="1" id="KW-0812">Transmembrane</keyword>
<organism evidence="3 4">
    <name type="scientific">Tissierella creatinophila DSM 6911</name>
    <dbReference type="NCBI Taxonomy" id="1123403"/>
    <lineage>
        <taxon>Bacteria</taxon>
        <taxon>Bacillati</taxon>
        <taxon>Bacillota</taxon>
        <taxon>Tissierellia</taxon>
        <taxon>Tissierellales</taxon>
        <taxon>Tissierellaceae</taxon>
        <taxon>Tissierella</taxon>
    </lineage>
</organism>
<dbReference type="OrthoDB" id="4990at2"/>
<evidence type="ECO:0000313" key="4">
    <source>
        <dbReference type="Proteomes" id="UP000186112"/>
    </source>
</evidence>
<evidence type="ECO:0000313" key="3">
    <source>
        <dbReference type="EMBL" id="OLS03792.1"/>
    </source>
</evidence>
<dbReference type="RefSeq" id="WP_075724092.1">
    <property type="nucleotide sequence ID" value="NZ_LTDM01000002.1"/>
</dbReference>
<dbReference type="Proteomes" id="UP000186112">
    <property type="component" value="Unassembled WGS sequence"/>
</dbReference>
<dbReference type="AlphaFoldDB" id="A0A1U7M902"/>
<dbReference type="EMBL" id="LTDM01000002">
    <property type="protein sequence ID" value="OLS03792.1"/>
    <property type="molecule type" value="Genomic_DNA"/>
</dbReference>
<accession>A0A1U7M902</accession>
<feature type="transmembrane region" description="Helical" evidence="1">
    <location>
        <begin position="47"/>
        <end position="70"/>
    </location>
</feature>
<name>A0A1U7M902_TISCR</name>
<dbReference type="Gene3D" id="3.30.565.40">
    <property type="entry name" value="Fervidobacterium nodosum Rt17-B1 like"/>
    <property type="match status" value="1"/>
</dbReference>
<protein>
    <submittedName>
        <fullName evidence="3">Anti-sigma-V factor RsiV</fullName>
    </submittedName>
</protein>
<dbReference type="Pfam" id="PF11738">
    <property type="entry name" value="DUF3298"/>
    <property type="match status" value="1"/>
</dbReference>
<feature type="domain" description="DUF3298" evidence="2">
    <location>
        <begin position="201"/>
        <end position="283"/>
    </location>
</feature>
<keyword evidence="4" id="KW-1185">Reference proteome</keyword>
<reference evidence="3 4" key="1">
    <citation type="submission" date="2016-02" db="EMBL/GenBank/DDBJ databases">
        <title>Genome sequence of Tissierella creatinophila DSM 6911.</title>
        <authorList>
            <person name="Poehlein A."/>
            <person name="Daniel R."/>
        </authorList>
    </citation>
    <scope>NUCLEOTIDE SEQUENCE [LARGE SCALE GENOMIC DNA]</scope>
    <source>
        <strain evidence="3 4">DSM 6911</strain>
    </source>
</reference>
<keyword evidence="1" id="KW-0472">Membrane</keyword>
<sequence length="297" mass="34245">MFDKKIEQLKEDYKNIPIPKELDSLIEQTLRERRIEMRKQKSIRKALTLLSSVAALFVLVIAGVNTSFVIADSLGNIPVIGSVVKVLTFREYKIDQDHYQGNIVTPKIEGLENENLQNSLNEKYLKENKKLYEEFMKEIEDLKENGQGYLGVDSGYIVKTDTDEIFSIARYKTNTAASSSTEFTFDTISKKDNILITLPSLFKDDKYIEIISENIKEQMIENNKKDDSKIYWLEELGNDLDNFEKIAPDQHFYIDENSNLIISFDEYEVAPGFMGVLEFTIPTKILSDILISNDYIK</sequence>
<comment type="caution">
    <text evidence="3">The sequence shown here is derived from an EMBL/GenBank/DDBJ whole genome shotgun (WGS) entry which is preliminary data.</text>
</comment>
<dbReference type="InterPro" id="IPR037126">
    <property type="entry name" value="PdaC/RsiV-like_sf"/>
</dbReference>
<keyword evidence="1" id="KW-1133">Transmembrane helix</keyword>
<evidence type="ECO:0000256" key="1">
    <source>
        <dbReference type="SAM" id="Phobius"/>
    </source>
</evidence>
<proteinExistence type="predicted"/>
<dbReference type="Gene3D" id="3.90.640.20">
    <property type="entry name" value="Heat-shock cognate protein, ATPase"/>
    <property type="match status" value="1"/>
</dbReference>
<evidence type="ECO:0000259" key="2">
    <source>
        <dbReference type="Pfam" id="PF11738"/>
    </source>
</evidence>